<evidence type="ECO:0000256" key="2">
    <source>
        <dbReference type="ARBA" id="ARBA00022964"/>
    </source>
</evidence>
<evidence type="ECO:0000256" key="6">
    <source>
        <dbReference type="ARBA" id="ARBA00035023"/>
    </source>
</evidence>
<dbReference type="OrthoDB" id="506370at2"/>
<dbReference type="SMART" id="SM01150">
    <property type="entry name" value="DUF1338"/>
    <property type="match status" value="1"/>
</dbReference>
<comment type="cofactor">
    <cofactor evidence="1">
        <name>Fe(2+)</name>
        <dbReference type="ChEBI" id="CHEBI:29033"/>
    </cofactor>
</comment>
<protein>
    <recommendedName>
        <fullName evidence="6">2-oxoadipate dioxygenase/decarboxylase</fullName>
        <ecNumber evidence="6">1.13.11.93</ecNumber>
    </recommendedName>
    <alternativeName>
        <fullName evidence="7">2-hydroxyglutarate synthase</fullName>
    </alternativeName>
</protein>
<dbReference type="CDD" id="cd16350">
    <property type="entry name" value="VOC_like"/>
    <property type="match status" value="1"/>
</dbReference>
<dbReference type="Pfam" id="PF07063">
    <property type="entry name" value="HGLS"/>
    <property type="match status" value="1"/>
</dbReference>
<evidence type="ECO:0000313" key="8">
    <source>
        <dbReference type="EMBL" id="SNZ00067.1"/>
    </source>
</evidence>
<evidence type="ECO:0000256" key="3">
    <source>
        <dbReference type="ARBA" id="ARBA00023002"/>
    </source>
</evidence>
<dbReference type="PANTHER" id="PTHR31136:SF5">
    <property type="entry name" value="2-OXOADIPATE DIOXYGENASE_DECARBOXYLASE, CHLOROPLASTIC"/>
    <property type="match status" value="1"/>
</dbReference>
<dbReference type="InterPro" id="IPR009770">
    <property type="entry name" value="HGLS"/>
</dbReference>
<keyword evidence="4" id="KW-0408">Iron</keyword>
<proteinExistence type="inferred from homology"/>
<organism evidence="8 9">
    <name type="scientific">Flagellimonas pacifica</name>
    <dbReference type="NCBI Taxonomy" id="1247520"/>
    <lineage>
        <taxon>Bacteria</taxon>
        <taxon>Pseudomonadati</taxon>
        <taxon>Bacteroidota</taxon>
        <taxon>Flavobacteriia</taxon>
        <taxon>Flavobacteriales</taxon>
        <taxon>Flavobacteriaceae</taxon>
        <taxon>Flagellimonas</taxon>
    </lineage>
</organism>
<evidence type="ECO:0000256" key="7">
    <source>
        <dbReference type="ARBA" id="ARBA00035045"/>
    </source>
</evidence>
<keyword evidence="2" id="KW-0223">Dioxygenase</keyword>
<evidence type="ECO:0000256" key="4">
    <source>
        <dbReference type="ARBA" id="ARBA00023004"/>
    </source>
</evidence>
<evidence type="ECO:0000313" key="9">
    <source>
        <dbReference type="Proteomes" id="UP000219048"/>
    </source>
</evidence>
<dbReference type="GO" id="GO:0051213">
    <property type="term" value="F:dioxygenase activity"/>
    <property type="evidence" value="ECO:0007669"/>
    <property type="project" value="UniProtKB-KW"/>
</dbReference>
<dbReference type="AlphaFoldDB" id="A0A285MU50"/>
<accession>A0A285MU50</accession>
<evidence type="ECO:0000256" key="1">
    <source>
        <dbReference type="ARBA" id="ARBA00001954"/>
    </source>
</evidence>
<name>A0A285MU50_9FLAO</name>
<comment type="similarity">
    <text evidence="5">Belongs to the 2-oxoadipate dioxygenase/decarboxylase family.</text>
</comment>
<sequence length="307" mass="35378">MQFNDNTPLEIVLKAIFDPYKESVTDVETISTAMIRKGLINREEDIINDHIAFRTLGVPNLGIKSLEKIFLAYGYQRKDAFYFEEKKLDAYWYAPPSPKYPRIFISELRVDDLSQNAQSIIRKHTQDIVKDPVDALDFEKPKEVGEFFYQPLWEAPTVDDFLELGKESEYTAWVIYNRYYLNHYTISVHALPEPYNKLEKFNAFLEETGIVLNTAGGKTKTSKDGLLKQSSSVAKMVNATFANGEQMKIAGSYVEFAERLPLPEFQAMDKSLLKREHLREGFESANADKIFESTYDEQVKKTATYHS</sequence>
<dbReference type="RefSeq" id="WP_097045506.1">
    <property type="nucleotide sequence ID" value="NZ_OBEH01000002.1"/>
</dbReference>
<dbReference type="Proteomes" id="UP000219048">
    <property type="component" value="Unassembled WGS sequence"/>
</dbReference>
<reference evidence="9" key="1">
    <citation type="submission" date="2017-09" db="EMBL/GenBank/DDBJ databases">
        <authorList>
            <person name="Varghese N."/>
            <person name="Submissions S."/>
        </authorList>
    </citation>
    <scope>NUCLEOTIDE SEQUENCE [LARGE SCALE GENOMIC DNA]</scope>
    <source>
        <strain evidence="9">DSM 25885</strain>
    </source>
</reference>
<gene>
    <name evidence="8" type="ORF">SAMN06265377_1884</name>
</gene>
<keyword evidence="3" id="KW-0560">Oxidoreductase</keyword>
<evidence type="ECO:0000256" key="5">
    <source>
        <dbReference type="ARBA" id="ARBA00035013"/>
    </source>
</evidence>
<dbReference type="PANTHER" id="PTHR31136">
    <property type="entry name" value="DUF1338 DOMAIN-CONTAINING PROTEIN"/>
    <property type="match status" value="1"/>
</dbReference>
<dbReference type="EMBL" id="OBEH01000002">
    <property type="protein sequence ID" value="SNZ00067.1"/>
    <property type="molecule type" value="Genomic_DNA"/>
</dbReference>
<dbReference type="Gene3D" id="3.10.180.50">
    <property type="match status" value="1"/>
</dbReference>
<dbReference type="EC" id="1.13.11.93" evidence="6"/>
<keyword evidence="9" id="KW-1185">Reference proteome</keyword>